<evidence type="ECO:0000313" key="2">
    <source>
        <dbReference type="Proteomes" id="UP000028607"/>
    </source>
</evidence>
<comment type="caution">
    <text evidence="1">The sequence shown here is derived from an EMBL/GenBank/DDBJ whole genome shotgun (WGS) entry which is preliminary data.</text>
</comment>
<dbReference type="EMBL" id="AQRC01000001">
    <property type="protein sequence ID" value="KFE36540.1"/>
    <property type="molecule type" value="Genomic_DNA"/>
</dbReference>
<reference evidence="1 2" key="2">
    <citation type="journal article" date="2015" name="Antonie Van Leeuwenhoek">
        <title>Thioclava indica sp. nov., isolated from surface seawater of the Indian Ocean.</title>
        <authorList>
            <person name="Liu Y."/>
            <person name="Lai Q."/>
            <person name="Du J."/>
            <person name="Xu H."/>
            <person name="Jiang L."/>
            <person name="Shao Z."/>
        </authorList>
    </citation>
    <scope>NUCLEOTIDE SEQUENCE [LARGE SCALE GENOMIC DNA]</scope>
    <source>
        <strain evidence="1 2">13D2W-2</strain>
    </source>
</reference>
<keyword evidence="2" id="KW-1185">Reference proteome</keyword>
<name>A0A085U0P3_9RHOB</name>
<accession>A0A085U0P3</accession>
<organism evidence="1 2">
    <name type="scientific">Thioclava atlantica</name>
    <dbReference type="NCBI Taxonomy" id="1317124"/>
    <lineage>
        <taxon>Bacteria</taxon>
        <taxon>Pseudomonadati</taxon>
        <taxon>Pseudomonadota</taxon>
        <taxon>Alphaproteobacteria</taxon>
        <taxon>Rhodobacterales</taxon>
        <taxon>Paracoccaceae</taxon>
        <taxon>Thioclava</taxon>
    </lineage>
</organism>
<reference evidence="2" key="1">
    <citation type="submission" date="2013-04" db="EMBL/GenBank/DDBJ databases">
        <title>Thioclava sp. 13D2W-2 Genome Sequencing.</title>
        <authorList>
            <person name="Lai Q."/>
            <person name="Li G."/>
            <person name="Shao Z."/>
        </authorList>
    </citation>
    <scope>NUCLEOTIDE SEQUENCE [LARGE SCALE GENOMIC DNA]</scope>
    <source>
        <strain evidence="2">13D2W-2</strain>
    </source>
</reference>
<protein>
    <submittedName>
        <fullName evidence="1">Uncharacterized protein</fullName>
    </submittedName>
</protein>
<sequence length="90" mass="9725">MPFPVASVTLNALASNSERRQIHLDLRPCLAMRVRELAVQVLNSIGHDLQTVMGIGASILERRIAKGAVIQKLQDAPTVSSETSIVRAPP</sequence>
<evidence type="ECO:0000313" key="1">
    <source>
        <dbReference type="EMBL" id="KFE36540.1"/>
    </source>
</evidence>
<gene>
    <name evidence="1" type="ORF">DW2_00240</name>
</gene>
<dbReference type="PATRIC" id="fig|1317124.6.peg.43"/>
<dbReference type="AlphaFoldDB" id="A0A085U0P3"/>
<dbReference type="RefSeq" id="WP_038142403.1">
    <property type="nucleotide sequence ID" value="NZ_AQRC01000001.1"/>
</dbReference>
<proteinExistence type="predicted"/>
<dbReference type="Proteomes" id="UP000028607">
    <property type="component" value="Unassembled WGS sequence"/>
</dbReference>